<dbReference type="EMBL" id="JAGRQH010000001">
    <property type="protein sequence ID" value="MBR0558950.1"/>
    <property type="molecule type" value="Genomic_DNA"/>
</dbReference>
<dbReference type="InterPro" id="IPR036844">
    <property type="entry name" value="Hint_dom_sf"/>
</dbReference>
<dbReference type="Pfam" id="PF13403">
    <property type="entry name" value="Hint_2"/>
    <property type="match status" value="1"/>
</dbReference>
<evidence type="ECO:0000313" key="2">
    <source>
        <dbReference type="EMBL" id="MBR0558950.1"/>
    </source>
</evidence>
<keyword evidence="3" id="KW-1185">Reference proteome</keyword>
<dbReference type="InterPro" id="IPR028992">
    <property type="entry name" value="Hedgehog/Intein_dom"/>
</dbReference>
<dbReference type="SUPFAM" id="SSF51294">
    <property type="entry name" value="Hedgehog/intein (Hint) domain"/>
    <property type="match status" value="1"/>
</dbReference>
<evidence type="ECO:0000313" key="3">
    <source>
        <dbReference type="Proteomes" id="UP000677812"/>
    </source>
</evidence>
<comment type="caution">
    <text evidence="2">The sequence shown here is derived from an EMBL/GenBank/DDBJ whole genome shotgun (WGS) entry which is preliminary data.</text>
</comment>
<dbReference type="RefSeq" id="WP_211680486.1">
    <property type="nucleotide sequence ID" value="NZ_JAGRQH010000001.1"/>
</dbReference>
<dbReference type="Proteomes" id="UP000677812">
    <property type="component" value="Unassembled WGS sequence"/>
</dbReference>
<accession>A0ABS5E4V3</accession>
<sequence>MTTTITDKKTAYYTGGNDYYINGGILNINAASGLVGSDGGTSSTATIGSANGEIDINIGSSVLANLSGNQTYSLYLQNTPSKNFLFNFNISGSSTKIEAAYTSSSNTTVLAARVYGGLYNPFSGYGSSITVYIYMPGNPYGYTPDQSYTLGKTTSALLGSTTTATVCYLPGTIIETPQGPVAIEDLSEGSEVYVFENGARHTDTVRWAGHKTVNANTTEEQAIRIKANALSEGVPFKDLLVTPEHCLFLNGRFVPARLLVNNRSIVIDEQKSFEIYHIETNKHSVIMADGALAESYLDTGNRHSFKTDNKVVVGGFDAPKTWENDAAAALEVSREFVEPLHAELAARAETLGFALEKAAPEFTEDAALALVTADGVALPLLRRTAQHAVFQVPSSVDRVYLTSRTVSPRDLIGPFVDDRRELGVMVSDITLFDGASTQKVTSHLTQDDVHGWEHRDEEGRRWTKGCAEITLDKRTTNTMGVLSIEIIAGGPYRANSTNETLDYLAKQAVA</sequence>
<dbReference type="SMART" id="SM00306">
    <property type="entry name" value="HintN"/>
    <property type="match status" value="1"/>
</dbReference>
<reference evidence="2 3" key="1">
    <citation type="submission" date="2021-04" db="EMBL/GenBank/DDBJ databases">
        <title>The complete genome sequence of Neokomagataea sp. TBRC 2177.</title>
        <authorList>
            <person name="Charoenyingcharoen P."/>
            <person name="Yukphan P."/>
        </authorList>
    </citation>
    <scope>NUCLEOTIDE SEQUENCE [LARGE SCALE GENOMIC DNA]</scope>
    <source>
        <strain evidence="2 3">TBRC 2177</strain>
    </source>
</reference>
<organism evidence="2 3">
    <name type="scientific">Neokomagataea anthophila</name>
    <dbReference type="NCBI Taxonomy" id="2826925"/>
    <lineage>
        <taxon>Bacteria</taxon>
        <taxon>Pseudomonadati</taxon>
        <taxon>Pseudomonadota</taxon>
        <taxon>Alphaproteobacteria</taxon>
        <taxon>Acetobacterales</taxon>
        <taxon>Acetobacteraceae</taxon>
        <taxon>Neokomagataea</taxon>
    </lineage>
</organism>
<dbReference type="InterPro" id="IPR003587">
    <property type="entry name" value="Hint_dom_N"/>
</dbReference>
<dbReference type="Gene3D" id="2.170.16.10">
    <property type="entry name" value="Hedgehog/Intein (Hint) domain"/>
    <property type="match status" value="1"/>
</dbReference>
<protein>
    <submittedName>
        <fullName evidence="2">Hint domain-containing protein</fullName>
    </submittedName>
</protein>
<gene>
    <name evidence="2" type="ORF">KB213_02590</name>
</gene>
<evidence type="ECO:0000259" key="1">
    <source>
        <dbReference type="SMART" id="SM00306"/>
    </source>
</evidence>
<dbReference type="CDD" id="cd00081">
    <property type="entry name" value="Hint"/>
    <property type="match status" value="1"/>
</dbReference>
<feature type="domain" description="Hint" evidence="1">
    <location>
        <begin position="165"/>
        <end position="269"/>
    </location>
</feature>
<proteinExistence type="predicted"/>
<name>A0ABS5E4V3_9PROT</name>